<name>A0ABP9R269_9PSEU</name>
<reference evidence="3" key="1">
    <citation type="journal article" date="2019" name="Int. J. Syst. Evol. Microbiol.">
        <title>The Global Catalogue of Microorganisms (GCM) 10K type strain sequencing project: providing services to taxonomists for standard genome sequencing and annotation.</title>
        <authorList>
            <consortium name="The Broad Institute Genomics Platform"/>
            <consortium name="The Broad Institute Genome Sequencing Center for Infectious Disease"/>
            <person name="Wu L."/>
            <person name="Ma J."/>
        </authorList>
    </citation>
    <scope>NUCLEOTIDE SEQUENCE [LARGE SCALE GENOMIC DNA]</scope>
    <source>
        <strain evidence="3">JCM 18303</strain>
    </source>
</reference>
<evidence type="ECO:0000313" key="3">
    <source>
        <dbReference type="Proteomes" id="UP001428817"/>
    </source>
</evidence>
<dbReference type="EMBL" id="BAABJP010000044">
    <property type="protein sequence ID" value="GAA5170654.1"/>
    <property type="molecule type" value="Genomic_DNA"/>
</dbReference>
<dbReference type="Proteomes" id="UP001428817">
    <property type="component" value="Unassembled WGS sequence"/>
</dbReference>
<protein>
    <submittedName>
        <fullName evidence="2">Uncharacterized protein</fullName>
    </submittedName>
</protein>
<organism evidence="2 3">
    <name type="scientific">Pseudonocardia eucalypti</name>
    <dbReference type="NCBI Taxonomy" id="648755"/>
    <lineage>
        <taxon>Bacteria</taxon>
        <taxon>Bacillati</taxon>
        <taxon>Actinomycetota</taxon>
        <taxon>Actinomycetes</taxon>
        <taxon>Pseudonocardiales</taxon>
        <taxon>Pseudonocardiaceae</taxon>
        <taxon>Pseudonocardia</taxon>
    </lineage>
</organism>
<accession>A0ABP9R269</accession>
<evidence type="ECO:0000256" key="1">
    <source>
        <dbReference type="SAM" id="MobiDB-lite"/>
    </source>
</evidence>
<gene>
    <name evidence="2" type="ORF">GCM10023321_68170</name>
</gene>
<keyword evidence="3" id="KW-1185">Reference proteome</keyword>
<proteinExistence type="predicted"/>
<evidence type="ECO:0000313" key="2">
    <source>
        <dbReference type="EMBL" id="GAA5170654.1"/>
    </source>
</evidence>
<sequence>MSIFAADGGPPIDVRAGSRADPRRRLGYGARPSARIGYGTWPEAGRVTEIYHSGLRS</sequence>
<feature type="region of interest" description="Disordered" evidence="1">
    <location>
        <begin position="1"/>
        <end position="26"/>
    </location>
</feature>
<comment type="caution">
    <text evidence="2">The sequence shown here is derived from an EMBL/GenBank/DDBJ whole genome shotgun (WGS) entry which is preliminary data.</text>
</comment>